<evidence type="ECO:0000259" key="3">
    <source>
        <dbReference type="Pfam" id="PF13962"/>
    </source>
</evidence>
<reference evidence="4" key="1">
    <citation type="submission" date="2022-04" db="EMBL/GenBank/DDBJ databases">
        <title>A functionally conserved STORR gene fusion in Papaver species that diverged 16.8 million years ago.</title>
        <authorList>
            <person name="Catania T."/>
        </authorList>
    </citation>
    <scope>NUCLEOTIDE SEQUENCE</scope>
    <source>
        <strain evidence="4">S-188037</strain>
    </source>
</reference>
<dbReference type="InterPro" id="IPR026961">
    <property type="entry name" value="PGG_dom"/>
</dbReference>
<dbReference type="Pfam" id="PF12796">
    <property type="entry name" value="Ank_2"/>
    <property type="match status" value="1"/>
</dbReference>
<gene>
    <name evidence="4" type="ORF">MKW98_001491</name>
</gene>
<dbReference type="EMBL" id="JAJJMB010008074">
    <property type="protein sequence ID" value="KAI3925637.1"/>
    <property type="molecule type" value="Genomic_DNA"/>
</dbReference>
<organism evidence="4 5">
    <name type="scientific">Papaver atlanticum</name>
    <dbReference type="NCBI Taxonomy" id="357466"/>
    <lineage>
        <taxon>Eukaryota</taxon>
        <taxon>Viridiplantae</taxon>
        <taxon>Streptophyta</taxon>
        <taxon>Embryophyta</taxon>
        <taxon>Tracheophyta</taxon>
        <taxon>Spermatophyta</taxon>
        <taxon>Magnoliopsida</taxon>
        <taxon>Ranunculales</taxon>
        <taxon>Papaveraceae</taxon>
        <taxon>Papaveroideae</taxon>
        <taxon>Papaver</taxon>
    </lineage>
</organism>
<keyword evidence="5" id="KW-1185">Reference proteome</keyword>
<accession>A0AAD4XM61</accession>
<keyword evidence="2" id="KW-1133">Transmembrane helix</keyword>
<dbReference type="PANTHER" id="PTHR24177:SF365">
    <property type="entry name" value="ANKYRIN REPEAT-CONTAINING PROTEIN NPR4-LIKE ISOFORM X1"/>
    <property type="match status" value="1"/>
</dbReference>
<feature type="transmembrane region" description="Helical" evidence="2">
    <location>
        <begin position="704"/>
        <end position="724"/>
    </location>
</feature>
<dbReference type="InterPro" id="IPR002110">
    <property type="entry name" value="Ankyrin_rpt"/>
</dbReference>
<evidence type="ECO:0000313" key="4">
    <source>
        <dbReference type="EMBL" id="KAI3925637.1"/>
    </source>
</evidence>
<evidence type="ECO:0000313" key="5">
    <source>
        <dbReference type="Proteomes" id="UP001202328"/>
    </source>
</evidence>
<comment type="caution">
    <text evidence="4">The sequence shown here is derived from an EMBL/GenBank/DDBJ whole genome shotgun (WGS) entry which is preliminary data.</text>
</comment>
<evidence type="ECO:0000256" key="1">
    <source>
        <dbReference type="SAM" id="MobiDB-lite"/>
    </source>
</evidence>
<dbReference type="Pfam" id="PF13962">
    <property type="entry name" value="PGG"/>
    <property type="match status" value="1"/>
</dbReference>
<proteinExistence type="predicted"/>
<feature type="transmembrane region" description="Helical" evidence="2">
    <location>
        <begin position="624"/>
        <end position="647"/>
    </location>
</feature>
<evidence type="ECO:0000256" key="2">
    <source>
        <dbReference type="SAM" id="Phobius"/>
    </source>
</evidence>
<dbReference type="InterPro" id="IPR036770">
    <property type="entry name" value="Ankyrin_rpt-contain_sf"/>
</dbReference>
<feature type="transmembrane region" description="Helical" evidence="2">
    <location>
        <begin position="583"/>
        <end position="604"/>
    </location>
</feature>
<dbReference type="SUPFAM" id="SSF48403">
    <property type="entry name" value="Ankyrin repeat"/>
    <property type="match status" value="1"/>
</dbReference>
<name>A0AAD4XM61_9MAGN</name>
<sequence>MSAREQGQPRDAHGPQLQDMVLGPMVIESLGRLEALLQVLVESQAKLAVSQENTQQQLIEILRNNNYRNGEKEHKVVQNKSSSSDHNRQQVIPITYKQKKKLKYSNKKLKCLEDDDQEAIFYPDGRNEELKHAAWEHNWESIKFFLDKNPEAITHAITNDSTTIIHSAMSLPYNKIMVEETVKLMPPKALAYKTSDNGFTALHMAAKNGFTKAAVLMVCKNHKLTQIRDKKGMVPLEVALHHVTSGQKEIVRYLYSVTQDALDETGPFSGHDGARLLCSAIDANFYGLALCLVKRFPKLILEISLVHGMCGLELLVRRPFAFKSGAKMTWWERYIYPLIQVEEEYFTYDAYLILDEDRLSECSEGTKAFIKNINSEACNPQERSKDTKEEESSQISSNSIMTYLSRVPRFKQLHNKKVMHETAVELMSHIFLAFADTTEDKLELIGFLNRNPNIINAYMIHEQNMLEMAITERDQMIVSFICEIGDMYDNKADLVSRTDSDNNTILHYVAKLAPSSQLNLVSGVALQMQRELQWFKGVESIMSENDKLKRNKDGDTAQSIFTEQHKELREKGEAWMKDTSGSCMVVSALVATVAFAAAFTVPGGNIGDSNSTKNGTPVFLGKTSFTMFAVADAISLFSSITSVLMFLAIYTSRYAEMDFLKSLPQKLIIGLATLFISMAAILVAFGASLYIVVGDRFERAPIPIALFSCCPLVLFAWLQLPLFVEMVRSTYRGSLFKEHIYTHPTFDEDNKEVKNSIRKENTINQVRRLFRSFWS</sequence>
<dbReference type="GO" id="GO:0016020">
    <property type="term" value="C:membrane"/>
    <property type="evidence" value="ECO:0007669"/>
    <property type="project" value="TreeGrafter"/>
</dbReference>
<keyword evidence="2" id="KW-0472">Membrane</keyword>
<dbReference type="PANTHER" id="PTHR24177">
    <property type="entry name" value="CASKIN"/>
    <property type="match status" value="1"/>
</dbReference>
<feature type="region of interest" description="Disordered" evidence="1">
    <location>
        <begin position="70"/>
        <end position="91"/>
    </location>
</feature>
<dbReference type="Gene3D" id="1.25.40.20">
    <property type="entry name" value="Ankyrin repeat-containing domain"/>
    <property type="match status" value="1"/>
</dbReference>
<dbReference type="AlphaFoldDB" id="A0AAD4XM61"/>
<protein>
    <recommendedName>
        <fullName evidence="3">PGG domain-containing protein</fullName>
    </recommendedName>
</protein>
<feature type="transmembrane region" description="Helical" evidence="2">
    <location>
        <begin position="667"/>
        <end position="692"/>
    </location>
</feature>
<feature type="domain" description="PGG" evidence="3">
    <location>
        <begin position="574"/>
        <end position="692"/>
    </location>
</feature>
<dbReference type="Proteomes" id="UP001202328">
    <property type="component" value="Unassembled WGS sequence"/>
</dbReference>
<keyword evidence="2" id="KW-0812">Transmembrane</keyword>